<organism evidence="1 2">
    <name type="scientific">Corynebacterium liangguodongii</name>
    <dbReference type="NCBI Taxonomy" id="2079535"/>
    <lineage>
        <taxon>Bacteria</taxon>
        <taxon>Bacillati</taxon>
        <taxon>Actinomycetota</taxon>
        <taxon>Actinomycetes</taxon>
        <taxon>Mycobacteriales</taxon>
        <taxon>Corynebacteriaceae</taxon>
        <taxon>Corynebacterium</taxon>
    </lineage>
</organism>
<reference evidence="2" key="1">
    <citation type="submission" date="2018-01" db="EMBL/GenBank/DDBJ databases">
        <authorList>
            <person name="Li J."/>
        </authorList>
    </citation>
    <scope>NUCLEOTIDE SEQUENCE [LARGE SCALE GENOMIC DNA]</scope>
    <source>
        <strain evidence="2">2184</strain>
    </source>
</reference>
<name>A0A2S0WET8_9CORY</name>
<dbReference type="OrthoDB" id="4773472at2"/>
<dbReference type="AlphaFoldDB" id="A0A2S0WET8"/>
<dbReference type="KEGG" id="clia:C3E79_07110"/>
<sequence length="132" mass="14453">MPAIQFDVLVPDSAAAQVGEAFETAVETLVRRGKLAAGSVEHAERPLVDASFAALLADTYRHDRGEDPDEAGAVVHRYIVRAEGAASYNQLAMGLSRILTPKAQLPRDPAALEREERFEQPSIYPWAVEILR</sequence>
<evidence type="ECO:0000313" key="1">
    <source>
        <dbReference type="EMBL" id="AWB84276.1"/>
    </source>
</evidence>
<dbReference type="RefSeq" id="WP_108404285.1">
    <property type="nucleotide sequence ID" value="NZ_CP026948.1"/>
</dbReference>
<proteinExistence type="predicted"/>
<keyword evidence="2" id="KW-1185">Reference proteome</keyword>
<gene>
    <name evidence="1" type="ORF">C3E79_07110</name>
</gene>
<evidence type="ECO:0000313" key="2">
    <source>
        <dbReference type="Proteomes" id="UP000244754"/>
    </source>
</evidence>
<protein>
    <submittedName>
        <fullName evidence="1">Uncharacterized protein</fullName>
    </submittedName>
</protein>
<dbReference type="EMBL" id="CP026948">
    <property type="protein sequence ID" value="AWB84276.1"/>
    <property type="molecule type" value="Genomic_DNA"/>
</dbReference>
<accession>A0A2S0WET8</accession>
<dbReference type="Proteomes" id="UP000244754">
    <property type="component" value="Chromosome"/>
</dbReference>